<dbReference type="AlphaFoldDB" id="A0A3M8DT93"/>
<dbReference type="Proteomes" id="UP000271031">
    <property type="component" value="Unassembled WGS sequence"/>
</dbReference>
<organism evidence="1 2">
    <name type="scientific">Brevibacillus fluminis</name>
    <dbReference type="NCBI Taxonomy" id="511487"/>
    <lineage>
        <taxon>Bacteria</taxon>
        <taxon>Bacillati</taxon>
        <taxon>Bacillota</taxon>
        <taxon>Bacilli</taxon>
        <taxon>Bacillales</taxon>
        <taxon>Paenibacillaceae</taxon>
        <taxon>Brevibacillus</taxon>
    </lineage>
</organism>
<dbReference type="OrthoDB" id="2966456at2"/>
<protein>
    <submittedName>
        <fullName evidence="1">Uncharacterized protein</fullName>
    </submittedName>
</protein>
<name>A0A3M8DT93_9BACL</name>
<gene>
    <name evidence="1" type="ORF">EDM56_05885</name>
</gene>
<sequence>MQNMYGVEMEVPTGKLPGFYAQVIHKIGDQVPLFDRDGQLMIVESEDHLRTLVSILETHGMAGEQFELLLLPSDAIPDDIHDYGFISMSEHAFLYTDRIATFSLDATAGTEANQWAALQQMKEHIIHSLPDVANGTLHLIDKNQVELMEGIARAYAVRLNWELT</sequence>
<evidence type="ECO:0000313" key="1">
    <source>
        <dbReference type="EMBL" id="RNB91302.1"/>
    </source>
</evidence>
<evidence type="ECO:0000313" key="2">
    <source>
        <dbReference type="Proteomes" id="UP000271031"/>
    </source>
</evidence>
<accession>A0A3M8DT93</accession>
<dbReference type="EMBL" id="RHHQ01000006">
    <property type="protein sequence ID" value="RNB91302.1"/>
    <property type="molecule type" value="Genomic_DNA"/>
</dbReference>
<comment type="caution">
    <text evidence="1">The sequence shown here is derived from an EMBL/GenBank/DDBJ whole genome shotgun (WGS) entry which is preliminary data.</text>
</comment>
<keyword evidence="2" id="KW-1185">Reference proteome</keyword>
<reference evidence="1 2" key="1">
    <citation type="submission" date="2018-10" db="EMBL/GenBank/DDBJ databases">
        <title>Phylogenomics of Brevibacillus.</title>
        <authorList>
            <person name="Dunlap C."/>
        </authorList>
    </citation>
    <scope>NUCLEOTIDE SEQUENCE [LARGE SCALE GENOMIC DNA]</scope>
    <source>
        <strain evidence="1 2">JCM 15716</strain>
    </source>
</reference>
<proteinExistence type="predicted"/>